<feature type="domain" description="DUF1638" evidence="1">
    <location>
        <begin position="4"/>
        <end position="139"/>
    </location>
</feature>
<name>X1C944_9ZZZZ</name>
<evidence type="ECO:0000313" key="2">
    <source>
        <dbReference type="EMBL" id="GAH04616.1"/>
    </source>
</evidence>
<dbReference type="Pfam" id="PF07796">
    <property type="entry name" value="DUF1638"/>
    <property type="match status" value="1"/>
</dbReference>
<sequence length="172" mass="20005">GLHSGHTPLVIPRAHDCITLYLGSKDKYLTEFNNYPGTFWYSVDYMERIENEESGQLGAAGIAELEDQYENFVQKYGKKRADFLIEEIKSWTKHYERAVFVDTGLGDVKTYEEMAINRAEREGWKYERMEGDRRLIQMLVDGNWPEEEFLIIQPGQSIEHSFDSGIVRTTLP</sequence>
<reference evidence="2" key="1">
    <citation type="journal article" date="2014" name="Front. Microbiol.">
        <title>High frequency of phylogenetically diverse reductive dehalogenase-homologous genes in deep subseafloor sedimentary metagenomes.</title>
        <authorList>
            <person name="Kawai M."/>
            <person name="Futagami T."/>
            <person name="Toyoda A."/>
            <person name="Takaki Y."/>
            <person name="Nishi S."/>
            <person name="Hori S."/>
            <person name="Arai W."/>
            <person name="Tsubouchi T."/>
            <person name="Morono Y."/>
            <person name="Uchiyama I."/>
            <person name="Ito T."/>
            <person name="Fujiyama A."/>
            <person name="Inagaki F."/>
            <person name="Takami H."/>
        </authorList>
    </citation>
    <scope>NUCLEOTIDE SEQUENCE</scope>
    <source>
        <strain evidence="2">Expedition CK06-06</strain>
    </source>
</reference>
<protein>
    <recommendedName>
        <fullName evidence="1">DUF1638 domain-containing protein</fullName>
    </recommendedName>
</protein>
<dbReference type="AlphaFoldDB" id="X1C944"/>
<comment type="caution">
    <text evidence="2">The sequence shown here is derived from an EMBL/GenBank/DDBJ whole genome shotgun (WGS) entry which is preliminary data.</text>
</comment>
<gene>
    <name evidence="2" type="ORF">S01H4_42257</name>
</gene>
<proteinExistence type="predicted"/>
<organism evidence="2">
    <name type="scientific">marine sediment metagenome</name>
    <dbReference type="NCBI Taxonomy" id="412755"/>
    <lineage>
        <taxon>unclassified sequences</taxon>
        <taxon>metagenomes</taxon>
        <taxon>ecological metagenomes</taxon>
    </lineage>
</organism>
<evidence type="ECO:0000259" key="1">
    <source>
        <dbReference type="Pfam" id="PF07796"/>
    </source>
</evidence>
<dbReference type="EMBL" id="BART01023191">
    <property type="protein sequence ID" value="GAH04616.1"/>
    <property type="molecule type" value="Genomic_DNA"/>
</dbReference>
<accession>X1C944</accession>
<dbReference type="InterPro" id="IPR012437">
    <property type="entry name" value="DUF1638"/>
</dbReference>
<feature type="non-terminal residue" evidence="2">
    <location>
        <position position="1"/>
    </location>
</feature>